<sequence>MKKELITIVSETLGIPENEVPYDTNLISVGLHSLALMSIAEKLTEKYDRNIKFSALMANPTIEGWEALIKNLIN</sequence>
<dbReference type="InterPro" id="IPR036736">
    <property type="entry name" value="ACP-like_sf"/>
</dbReference>
<reference evidence="2 3" key="1">
    <citation type="submission" date="2013-11" db="EMBL/GenBank/DDBJ databases">
        <title>Genomic analysis of Pelistega sp. HM-7.</title>
        <authorList>
            <person name="Kumbhare S.V."/>
            <person name="Shetty S.A."/>
            <person name="Sharma O."/>
            <person name="Dhotre D.P."/>
        </authorList>
    </citation>
    <scope>NUCLEOTIDE SEQUENCE [LARGE SCALE GENOMIC DNA]</scope>
    <source>
        <strain evidence="2 3">HM-7</strain>
    </source>
</reference>
<evidence type="ECO:0000313" key="3">
    <source>
        <dbReference type="Proteomes" id="UP000018766"/>
    </source>
</evidence>
<dbReference type="SUPFAM" id="SSF47336">
    <property type="entry name" value="ACP-like"/>
    <property type="match status" value="1"/>
</dbReference>
<dbReference type="Proteomes" id="UP000018766">
    <property type="component" value="Unassembled WGS sequence"/>
</dbReference>
<dbReference type="EMBL" id="AYSV01000084">
    <property type="protein sequence ID" value="ETD71175.1"/>
    <property type="molecule type" value="Genomic_DNA"/>
</dbReference>
<evidence type="ECO:0000259" key="1">
    <source>
        <dbReference type="PROSITE" id="PS50075"/>
    </source>
</evidence>
<dbReference type="PROSITE" id="PS50075">
    <property type="entry name" value="CARRIER"/>
    <property type="match status" value="1"/>
</dbReference>
<dbReference type="Pfam" id="PF00550">
    <property type="entry name" value="PP-binding"/>
    <property type="match status" value="1"/>
</dbReference>
<name>V8G419_9BURK</name>
<organism evidence="2 3">
    <name type="scientific">Pelistega indica</name>
    <dbReference type="NCBI Taxonomy" id="1414851"/>
    <lineage>
        <taxon>Bacteria</taxon>
        <taxon>Pseudomonadati</taxon>
        <taxon>Pseudomonadota</taxon>
        <taxon>Betaproteobacteria</taxon>
        <taxon>Burkholderiales</taxon>
        <taxon>Alcaligenaceae</taxon>
        <taxon>Pelistega</taxon>
    </lineage>
</organism>
<gene>
    <name evidence="2" type="ORF">V757_06755</name>
</gene>
<dbReference type="AlphaFoldDB" id="V8G419"/>
<dbReference type="InterPro" id="IPR009081">
    <property type="entry name" value="PP-bd_ACP"/>
</dbReference>
<feature type="domain" description="Carrier" evidence="1">
    <location>
        <begin position="1"/>
        <end position="73"/>
    </location>
</feature>
<dbReference type="RefSeq" id="WP_023951044.1">
    <property type="nucleotide sequence ID" value="NZ_AYSV01000084.1"/>
</dbReference>
<keyword evidence="3" id="KW-1185">Reference proteome</keyword>
<comment type="caution">
    <text evidence="2">The sequence shown here is derived from an EMBL/GenBank/DDBJ whole genome shotgun (WGS) entry which is preliminary data.</text>
</comment>
<protein>
    <submittedName>
        <fullName evidence="2">Acyl carrier protein</fullName>
    </submittedName>
</protein>
<dbReference type="Gene3D" id="1.10.1200.10">
    <property type="entry name" value="ACP-like"/>
    <property type="match status" value="1"/>
</dbReference>
<dbReference type="OrthoDB" id="9009755at2"/>
<accession>V8G419</accession>
<evidence type="ECO:0000313" key="2">
    <source>
        <dbReference type="EMBL" id="ETD71175.1"/>
    </source>
</evidence>
<proteinExistence type="predicted"/>